<evidence type="ECO:0008006" key="6">
    <source>
        <dbReference type="Google" id="ProtNLM"/>
    </source>
</evidence>
<organism evidence="4 5">
    <name type="scientific">Zizania palustris</name>
    <name type="common">Northern wild rice</name>
    <dbReference type="NCBI Taxonomy" id="103762"/>
    <lineage>
        <taxon>Eukaryota</taxon>
        <taxon>Viridiplantae</taxon>
        <taxon>Streptophyta</taxon>
        <taxon>Embryophyta</taxon>
        <taxon>Tracheophyta</taxon>
        <taxon>Spermatophyta</taxon>
        <taxon>Magnoliopsida</taxon>
        <taxon>Liliopsida</taxon>
        <taxon>Poales</taxon>
        <taxon>Poaceae</taxon>
        <taxon>BOP clade</taxon>
        <taxon>Oryzoideae</taxon>
        <taxon>Oryzeae</taxon>
        <taxon>Zizaniinae</taxon>
        <taxon>Zizania</taxon>
    </lineage>
</organism>
<dbReference type="AlphaFoldDB" id="A0A8J6C0N3"/>
<keyword evidence="5" id="KW-1185">Reference proteome</keyword>
<feature type="region of interest" description="Disordered" evidence="3">
    <location>
        <begin position="90"/>
        <end position="132"/>
    </location>
</feature>
<dbReference type="Proteomes" id="UP000729402">
    <property type="component" value="Unassembled WGS sequence"/>
</dbReference>
<sequence length="295" mass="32674">MAEELGHVPRRDEVYIKTHTRKSGEHLPHAAPIIKQLTEAAANHPDWKENSIQDVLPFPPTLRLLHTTPPSSPHNAVVPHRAAVPHHAAVPHRAAVPPSPHHADVPHLTVVPSSDEPRVCRPPSPRKQAGRTNTAKKIFHEMIDCGMAVNNYTYSIVLNGLVETIALMRQSCFGRREEAKKLFAAISTYGLVPDMYTYGVMINNLLKEDSFEEADNFAVEASTASLLLSLFSMEEQSAFLNMLTADGDFLLSFVSRRLLHNVDVGFPLNSQPEVSPEHRTKTSTNPKANPMVTDI</sequence>
<gene>
    <name evidence="4" type="ORF">GUJ93_ZPchr0165g33616</name>
</gene>
<dbReference type="Pfam" id="PF13041">
    <property type="entry name" value="PPR_2"/>
    <property type="match status" value="1"/>
</dbReference>
<comment type="similarity">
    <text evidence="1">Belongs to the PPR family. P subfamily.</text>
</comment>
<dbReference type="OrthoDB" id="185373at2759"/>
<dbReference type="InterPro" id="IPR002885">
    <property type="entry name" value="PPR_rpt"/>
</dbReference>
<evidence type="ECO:0000256" key="3">
    <source>
        <dbReference type="SAM" id="MobiDB-lite"/>
    </source>
</evidence>
<evidence type="ECO:0000313" key="5">
    <source>
        <dbReference type="Proteomes" id="UP000729402"/>
    </source>
</evidence>
<reference evidence="4" key="2">
    <citation type="submission" date="2021-02" db="EMBL/GenBank/DDBJ databases">
        <authorList>
            <person name="Kimball J.A."/>
            <person name="Haas M.W."/>
            <person name="Macchietto M."/>
            <person name="Kono T."/>
            <person name="Duquette J."/>
            <person name="Shao M."/>
        </authorList>
    </citation>
    <scope>NUCLEOTIDE SEQUENCE</scope>
    <source>
        <tissue evidence="4">Fresh leaf tissue</tissue>
    </source>
</reference>
<reference evidence="4" key="1">
    <citation type="journal article" date="2021" name="bioRxiv">
        <title>Whole Genome Assembly and Annotation of Northern Wild Rice, Zizania palustris L., Supports a Whole Genome Duplication in the Zizania Genus.</title>
        <authorList>
            <person name="Haas M."/>
            <person name="Kono T."/>
            <person name="Macchietto M."/>
            <person name="Millas R."/>
            <person name="McGilp L."/>
            <person name="Shao M."/>
            <person name="Duquette J."/>
            <person name="Hirsch C.N."/>
            <person name="Kimball J."/>
        </authorList>
    </citation>
    <scope>NUCLEOTIDE SEQUENCE</scope>
    <source>
        <tissue evidence="4">Fresh leaf tissue</tissue>
    </source>
</reference>
<evidence type="ECO:0000256" key="2">
    <source>
        <dbReference type="ARBA" id="ARBA00022737"/>
    </source>
</evidence>
<evidence type="ECO:0000256" key="1">
    <source>
        <dbReference type="ARBA" id="ARBA00007626"/>
    </source>
</evidence>
<proteinExistence type="inferred from homology"/>
<name>A0A8J6C0N3_ZIZPA</name>
<accession>A0A8J6C0N3</accession>
<feature type="region of interest" description="Disordered" evidence="3">
    <location>
        <begin position="270"/>
        <end position="295"/>
    </location>
</feature>
<keyword evidence="2" id="KW-0677">Repeat</keyword>
<evidence type="ECO:0000313" key="4">
    <source>
        <dbReference type="EMBL" id="KAG8100919.1"/>
    </source>
</evidence>
<comment type="caution">
    <text evidence="4">The sequence shown here is derived from an EMBL/GenBank/DDBJ whole genome shotgun (WGS) entry which is preliminary data.</text>
</comment>
<protein>
    <recommendedName>
        <fullName evidence="6">Pentatricopeptide repeat-containing protein</fullName>
    </recommendedName>
</protein>
<dbReference type="PANTHER" id="PTHR47941">
    <property type="entry name" value="PENTATRICOPEPTIDE REPEAT-CONTAINING PROTEIN 3, MITOCHONDRIAL"/>
    <property type="match status" value="1"/>
</dbReference>
<dbReference type="EMBL" id="JAAALK010000027">
    <property type="protein sequence ID" value="KAG8100919.1"/>
    <property type="molecule type" value="Genomic_DNA"/>
</dbReference>